<sequence>MEHGGWGETRVVGRWKPPSAGEVKINFDRAVFEEENEGGFGVVARSAEGECIAWSSHHYIKPVFPKLVEAIAARETAALVVLFEVGKELLVLLVPLLWALCVF</sequence>
<accession>A0AAW2UQK8</accession>
<reference evidence="1" key="1">
    <citation type="submission" date="2020-06" db="EMBL/GenBank/DDBJ databases">
        <authorList>
            <person name="Li T."/>
            <person name="Hu X."/>
            <person name="Zhang T."/>
            <person name="Song X."/>
            <person name="Zhang H."/>
            <person name="Dai N."/>
            <person name="Sheng W."/>
            <person name="Hou X."/>
            <person name="Wei L."/>
        </authorList>
    </citation>
    <scope>NUCLEOTIDE SEQUENCE</scope>
    <source>
        <strain evidence="1">G02</strain>
        <tissue evidence="1">Leaf</tissue>
    </source>
</reference>
<dbReference type="EMBL" id="JACGWJ010000005">
    <property type="protein sequence ID" value="KAL0419202.1"/>
    <property type="molecule type" value="Genomic_DNA"/>
</dbReference>
<gene>
    <name evidence="1" type="ORF">Sradi_1333700</name>
</gene>
<evidence type="ECO:0008006" key="2">
    <source>
        <dbReference type="Google" id="ProtNLM"/>
    </source>
</evidence>
<dbReference type="AlphaFoldDB" id="A0AAW2UQK8"/>
<comment type="caution">
    <text evidence="1">The sequence shown here is derived from an EMBL/GenBank/DDBJ whole genome shotgun (WGS) entry which is preliminary data.</text>
</comment>
<organism evidence="1">
    <name type="scientific">Sesamum radiatum</name>
    <name type="common">Black benniseed</name>
    <dbReference type="NCBI Taxonomy" id="300843"/>
    <lineage>
        <taxon>Eukaryota</taxon>
        <taxon>Viridiplantae</taxon>
        <taxon>Streptophyta</taxon>
        <taxon>Embryophyta</taxon>
        <taxon>Tracheophyta</taxon>
        <taxon>Spermatophyta</taxon>
        <taxon>Magnoliopsida</taxon>
        <taxon>eudicotyledons</taxon>
        <taxon>Gunneridae</taxon>
        <taxon>Pentapetalae</taxon>
        <taxon>asterids</taxon>
        <taxon>lamiids</taxon>
        <taxon>Lamiales</taxon>
        <taxon>Pedaliaceae</taxon>
        <taxon>Sesamum</taxon>
    </lineage>
</organism>
<name>A0AAW2UQK8_SESRA</name>
<proteinExistence type="predicted"/>
<evidence type="ECO:0000313" key="1">
    <source>
        <dbReference type="EMBL" id="KAL0419202.1"/>
    </source>
</evidence>
<protein>
    <recommendedName>
        <fullName evidence="2">RNase H type-1 domain-containing protein</fullName>
    </recommendedName>
</protein>
<reference evidence="1" key="2">
    <citation type="journal article" date="2024" name="Plant">
        <title>Genomic evolution and insights into agronomic trait innovations of Sesamum species.</title>
        <authorList>
            <person name="Miao H."/>
            <person name="Wang L."/>
            <person name="Qu L."/>
            <person name="Liu H."/>
            <person name="Sun Y."/>
            <person name="Le M."/>
            <person name="Wang Q."/>
            <person name="Wei S."/>
            <person name="Zheng Y."/>
            <person name="Lin W."/>
            <person name="Duan Y."/>
            <person name="Cao H."/>
            <person name="Xiong S."/>
            <person name="Wang X."/>
            <person name="Wei L."/>
            <person name="Li C."/>
            <person name="Ma Q."/>
            <person name="Ju M."/>
            <person name="Zhao R."/>
            <person name="Li G."/>
            <person name="Mu C."/>
            <person name="Tian Q."/>
            <person name="Mei H."/>
            <person name="Zhang T."/>
            <person name="Gao T."/>
            <person name="Zhang H."/>
        </authorList>
    </citation>
    <scope>NUCLEOTIDE SEQUENCE</scope>
    <source>
        <strain evidence="1">G02</strain>
    </source>
</reference>